<dbReference type="Proteomes" id="UP000683925">
    <property type="component" value="Unassembled WGS sequence"/>
</dbReference>
<keyword evidence="4 10" id="KW-0493">Microtubule</keyword>
<organism evidence="13 14">
    <name type="scientific">Paramecium octaurelia</name>
    <dbReference type="NCBI Taxonomy" id="43137"/>
    <lineage>
        <taxon>Eukaryota</taxon>
        <taxon>Sar</taxon>
        <taxon>Alveolata</taxon>
        <taxon>Ciliophora</taxon>
        <taxon>Intramacronucleata</taxon>
        <taxon>Oligohymenophorea</taxon>
        <taxon>Peniculida</taxon>
        <taxon>Parameciidae</taxon>
        <taxon>Paramecium</taxon>
    </lineage>
</organism>
<evidence type="ECO:0000256" key="4">
    <source>
        <dbReference type="ARBA" id="ARBA00022701"/>
    </source>
</evidence>
<evidence type="ECO:0000256" key="3">
    <source>
        <dbReference type="ARBA" id="ARBA00022490"/>
    </source>
</evidence>
<dbReference type="PANTHER" id="PTHR12688:SF0">
    <property type="entry name" value="DYNEIN LIGHT INTERMEDIATE CHAIN"/>
    <property type="match status" value="1"/>
</dbReference>
<proteinExistence type="inferred from homology"/>
<comment type="subunit">
    <text evidence="10">Homodimer. The cytoplasmic dynein 1 complex consists of two catalytic heavy chains (HCs) and a number of non-catalytic subunits presented by intermediate chains (ICs).</text>
</comment>
<keyword evidence="8 10" id="KW-0505">Motor protein</keyword>
<dbReference type="OMA" id="WANVCTE"/>
<feature type="region of interest" description="Disordered" evidence="12">
    <location>
        <begin position="339"/>
        <end position="367"/>
    </location>
</feature>
<feature type="coiled-coil region" evidence="11">
    <location>
        <begin position="132"/>
        <end position="162"/>
    </location>
</feature>
<keyword evidence="5 10" id="KW-0547">Nucleotide-binding</keyword>
<dbReference type="GO" id="GO:0005874">
    <property type="term" value="C:microtubule"/>
    <property type="evidence" value="ECO:0007669"/>
    <property type="project" value="UniProtKB-KW"/>
</dbReference>
<comment type="caution">
    <text evidence="13">The sequence shown here is derived from an EMBL/GenBank/DDBJ whole genome shotgun (WGS) entry which is preliminary data.</text>
</comment>
<dbReference type="FunFam" id="3.40.50.300:FF:004984">
    <property type="entry name" value="Uncharacterized protein"/>
    <property type="match status" value="1"/>
</dbReference>
<keyword evidence="2 10" id="KW-0813">Transport</keyword>
<evidence type="ECO:0000256" key="2">
    <source>
        <dbReference type="ARBA" id="ARBA00022448"/>
    </source>
</evidence>
<dbReference type="GO" id="GO:0005813">
    <property type="term" value="C:centrosome"/>
    <property type="evidence" value="ECO:0007669"/>
    <property type="project" value="TreeGrafter"/>
</dbReference>
<dbReference type="EMBL" id="CAJJDP010000133">
    <property type="protein sequence ID" value="CAD8204293.1"/>
    <property type="molecule type" value="Genomic_DNA"/>
</dbReference>
<dbReference type="InterPro" id="IPR008467">
    <property type="entry name" value="Dynein1_light_intermed_chain"/>
</dbReference>
<dbReference type="GO" id="GO:0005868">
    <property type="term" value="C:cytoplasmic dynein complex"/>
    <property type="evidence" value="ECO:0007669"/>
    <property type="project" value="UniProtKB-UniRule"/>
</dbReference>
<evidence type="ECO:0000256" key="8">
    <source>
        <dbReference type="ARBA" id="ARBA00023175"/>
    </source>
</evidence>
<dbReference type="AlphaFoldDB" id="A0A8S1XTL6"/>
<name>A0A8S1XTL6_PAROT</name>
<evidence type="ECO:0000256" key="5">
    <source>
        <dbReference type="ARBA" id="ARBA00022741"/>
    </source>
</evidence>
<comment type="similarity">
    <text evidence="10">Belongs to the dynein light intermediate chain family.</text>
</comment>
<keyword evidence="14" id="KW-1185">Reference proteome</keyword>
<evidence type="ECO:0000256" key="11">
    <source>
        <dbReference type="SAM" id="Coils"/>
    </source>
</evidence>
<keyword evidence="7 10" id="KW-0243">Dynein</keyword>
<sequence>MSKKENVWNQLLFEKSRQGGFINKNLVILGRKCSGKRSLLDSLAEITKTHKNAIRQKGITPIVDYAFLNLIDLRDPDYNTNARLNVYILEEEGQKYLLPQILNHKNIKNTFVVIALDMQEPWTFMEDLDRWISVLQDMMADLRLSLNELEEMKANVMQYMSQMDGGQVHEGLLKTNLGIPLMVMVNKSDILERDDKGKDWDQKAEIIQFCLRQFCVNYGATLLFTSVKQKINIKVMYEYVLHRLYNMPFETSQHKNLSDFESLFIPLGQDDINIIKSTFTKLANSVIKYEESVPVVQLKKNQVKEELTVEDDQEFFTKLKEKSSQAPATRPILPIQRSVEQQPAQQQPPPPTTEQQPVSARGSQQSKELREFYDKILTGRNDSQIDQIQQAHQQLQDRMKQRTVTEVQTTTTAARLAPLFNQQDQQKLQRILPKK</sequence>
<keyword evidence="11" id="KW-0175">Coiled coil</keyword>
<evidence type="ECO:0000256" key="7">
    <source>
        <dbReference type="ARBA" id="ARBA00023017"/>
    </source>
</evidence>
<dbReference type="OrthoDB" id="27603at2759"/>
<keyword evidence="6 10" id="KW-0067">ATP-binding</keyword>
<dbReference type="GO" id="GO:0045504">
    <property type="term" value="F:dynein heavy chain binding"/>
    <property type="evidence" value="ECO:0007669"/>
    <property type="project" value="TreeGrafter"/>
</dbReference>
<evidence type="ECO:0000256" key="12">
    <source>
        <dbReference type="SAM" id="MobiDB-lite"/>
    </source>
</evidence>
<evidence type="ECO:0000256" key="10">
    <source>
        <dbReference type="RuleBase" id="RU366047"/>
    </source>
</evidence>
<comment type="function">
    <text evidence="10">Acts as one of several non-catalytic accessory components of the cytoplasmic dynein 1 complex that are thought to be involved in linking dynein to cargos and to adapter proteins that regulate dynein function. Cytoplasmic dynein 1 acts as a motor for the intracellular retrograde motility of vesicles and organelles along microtubules. May play a role in binding dynein to membranous organelles or chromosomes.</text>
</comment>
<evidence type="ECO:0000313" key="14">
    <source>
        <dbReference type="Proteomes" id="UP000683925"/>
    </source>
</evidence>
<dbReference type="InterPro" id="IPR022780">
    <property type="entry name" value="Dynein_light_int_chain"/>
</dbReference>
<evidence type="ECO:0000256" key="9">
    <source>
        <dbReference type="ARBA" id="ARBA00023212"/>
    </source>
</evidence>
<dbReference type="Pfam" id="PF05783">
    <property type="entry name" value="DLIC"/>
    <property type="match status" value="2"/>
</dbReference>
<dbReference type="PANTHER" id="PTHR12688">
    <property type="entry name" value="DYNEIN LIGHT INTERMEDIATE CHAIN"/>
    <property type="match status" value="1"/>
</dbReference>
<keyword evidence="9 10" id="KW-0206">Cytoskeleton</keyword>
<comment type="subcellular location">
    <subcellularLocation>
        <location evidence="1 10">Cytoplasm</location>
        <location evidence="1 10">Cytoskeleton</location>
    </subcellularLocation>
</comment>
<accession>A0A8S1XTL6</accession>
<protein>
    <recommendedName>
        <fullName evidence="10">Dynein light intermediate chain</fullName>
    </recommendedName>
</protein>
<evidence type="ECO:0000313" key="13">
    <source>
        <dbReference type="EMBL" id="CAD8204293.1"/>
    </source>
</evidence>
<evidence type="ECO:0000256" key="6">
    <source>
        <dbReference type="ARBA" id="ARBA00022840"/>
    </source>
</evidence>
<keyword evidence="3 10" id="KW-0963">Cytoplasm</keyword>
<gene>
    <name evidence="13" type="ORF">POCTA_138.1.T1320071</name>
</gene>
<dbReference type="GO" id="GO:0007018">
    <property type="term" value="P:microtubule-based movement"/>
    <property type="evidence" value="ECO:0007669"/>
    <property type="project" value="InterPro"/>
</dbReference>
<reference evidence="13" key="1">
    <citation type="submission" date="2021-01" db="EMBL/GenBank/DDBJ databases">
        <authorList>
            <consortium name="Genoscope - CEA"/>
            <person name="William W."/>
        </authorList>
    </citation>
    <scope>NUCLEOTIDE SEQUENCE</scope>
</reference>
<dbReference type="GO" id="GO:0000226">
    <property type="term" value="P:microtubule cytoskeleton organization"/>
    <property type="evidence" value="ECO:0007669"/>
    <property type="project" value="TreeGrafter"/>
</dbReference>
<dbReference type="GO" id="GO:0005524">
    <property type="term" value="F:ATP binding"/>
    <property type="evidence" value="ECO:0007669"/>
    <property type="project" value="UniProtKB-KW"/>
</dbReference>
<evidence type="ECO:0000256" key="1">
    <source>
        <dbReference type="ARBA" id="ARBA00004245"/>
    </source>
</evidence>